<sequence length="212" mass="22561">MKILLADDHELIRKGLKEIISALNITWHISEVASLPAAMTALANDHEIELVLLDLYLPGATGIEGLIQLKQQFPGTAVVIISSAEAPDIVAAAMQSGASGYIPKSTSNEVMAKALDLVISGGVYIPPQALLNSVTPAVTTSPAEVFPLFDKLNHTQQRIAALLSAGLSNQEIAHETGFALQTIKNQVSNILRTTQLENRAALAAKLALRKIQ</sequence>
<keyword evidence="1 3" id="KW-0597">Phosphoprotein</keyword>
<dbReference type="InterPro" id="IPR000792">
    <property type="entry name" value="Tscrpt_reg_LuxR_C"/>
</dbReference>
<evidence type="ECO:0000259" key="5">
    <source>
        <dbReference type="PROSITE" id="PS50110"/>
    </source>
</evidence>
<dbReference type="SUPFAM" id="SSF46894">
    <property type="entry name" value="C-terminal effector domain of the bipartite response regulators"/>
    <property type="match status" value="1"/>
</dbReference>
<name>A0A430KPF8_9GAMM</name>
<feature type="modified residue" description="4-aspartylphosphate" evidence="3">
    <location>
        <position position="54"/>
    </location>
</feature>
<dbReference type="InterPro" id="IPR001789">
    <property type="entry name" value="Sig_transdc_resp-reg_receiver"/>
</dbReference>
<dbReference type="Pfam" id="PF00196">
    <property type="entry name" value="GerE"/>
    <property type="match status" value="1"/>
</dbReference>
<evidence type="ECO:0000313" key="7">
    <source>
        <dbReference type="Proteomes" id="UP000283087"/>
    </source>
</evidence>
<dbReference type="PANTHER" id="PTHR45566:SF1">
    <property type="entry name" value="HTH-TYPE TRANSCRIPTIONAL REGULATOR YHJB-RELATED"/>
    <property type="match status" value="1"/>
</dbReference>
<evidence type="ECO:0000256" key="3">
    <source>
        <dbReference type="PROSITE-ProRule" id="PRU00169"/>
    </source>
</evidence>
<accession>A0A430KPF8</accession>
<dbReference type="Gene3D" id="3.40.50.2300">
    <property type="match status" value="1"/>
</dbReference>
<dbReference type="PANTHER" id="PTHR45566">
    <property type="entry name" value="HTH-TYPE TRANSCRIPTIONAL REGULATOR YHJB-RELATED"/>
    <property type="match status" value="1"/>
</dbReference>
<comment type="caution">
    <text evidence="6">The sequence shown here is derived from an EMBL/GenBank/DDBJ whole genome shotgun (WGS) entry which is preliminary data.</text>
</comment>
<dbReference type="OrthoDB" id="9814495at2"/>
<gene>
    <name evidence="6" type="ORF">EH243_12985</name>
</gene>
<reference evidence="6 7" key="1">
    <citation type="submission" date="2018-11" db="EMBL/GenBank/DDBJ databases">
        <title>The draft genome sequence of Amphritea opalescens ANRC-JH13T.</title>
        <authorList>
            <person name="Fang Z."/>
            <person name="Zhang Y."/>
            <person name="Han X."/>
        </authorList>
    </citation>
    <scope>NUCLEOTIDE SEQUENCE [LARGE SCALE GENOMIC DNA]</scope>
    <source>
        <strain evidence="6 7">ANRC-JH13</strain>
    </source>
</reference>
<dbReference type="RefSeq" id="WP_126159102.1">
    <property type="nucleotide sequence ID" value="NZ_RQXW01000011.1"/>
</dbReference>
<evidence type="ECO:0000259" key="4">
    <source>
        <dbReference type="PROSITE" id="PS50043"/>
    </source>
</evidence>
<dbReference type="GO" id="GO:0006355">
    <property type="term" value="P:regulation of DNA-templated transcription"/>
    <property type="evidence" value="ECO:0007669"/>
    <property type="project" value="InterPro"/>
</dbReference>
<feature type="domain" description="Response regulatory" evidence="5">
    <location>
        <begin position="2"/>
        <end position="119"/>
    </location>
</feature>
<evidence type="ECO:0000313" key="6">
    <source>
        <dbReference type="EMBL" id="RTE65345.1"/>
    </source>
</evidence>
<dbReference type="Pfam" id="PF00072">
    <property type="entry name" value="Response_reg"/>
    <property type="match status" value="1"/>
</dbReference>
<dbReference type="Proteomes" id="UP000283087">
    <property type="component" value="Unassembled WGS sequence"/>
</dbReference>
<dbReference type="PROSITE" id="PS50043">
    <property type="entry name" value="HTH_LUXR_2"/>
    <property type="match status" value="1"/>
</dbReference>
<evidence type="ECO:0000256" key="1">
    <source>
        <dbReference type="ARBA" id="ARBA00022553"/>
    </source>
</evidence>
<keyword evidence="2 6" id="KW-0238">DNA-binding</keyword>
<dbReference type="CDD" id="cd17535">
    <property type="entry name" value="REC_NarL-like"/>
    <property type="match status" value="1"/>
</dbReference>
<organism evidence="6 7">
    <name type="scientific">Amphritea opalescens</name>
    <dbReference type="NCBI Taxonomy" id="2490544"/>
    <lineage>
        <taxon>Bacteria</taxon>
        <taxon>Pseudomonadati</taxon>
        <taxon>Pseudomonadota</taxon>
        <taxon>Gammaproteobacteria</taxon>
        <taxon>Oceanospirillales</taxon>
        <taxon>Oceanospirillaceae</taxon>
        <taxon>Amphritea</taxon>
    </lineage>
</organism>
<dbReference type="AlphaFoldDB" id="A0A430KPF8"/>
<dbReference type="InterPro" id="IPR016032">
    <property type="entry name" value="Sig_transdc_resp-reg_C-effctor"/>
</dbReference>
<dbReference type="SMART" id="SM00448">
    <property type="entry name" value="REC"/>
    <property type="match status" value="1"/>
</dbReference>
<dbReference type="SUPFAM" id="SSF52172">
    <property type="entry name" value="CheY-like"/>
    <property type="match status" value="1"/>
</dbReference>
<dbReference type="PROSITE" id="PS50110">
    <property type="entry name" value="RESPONSE_REGULATORY"/>
    <property type="match status" value="1"/>
</dbReference>
<dbReference type="InterPro" id="IPR058245">
    <property type="entry name" value="NreC/VraR/RcsB-like_REC"/>
</dbReference>
<dbReference type="GO" id="GO:0000160">
    <property type="term" value="P:phosphorelay signal transduction system"/>
    <property type="evidence" value="ECO:0007669"/>
    <property type="project" value="InterPro"/>
</dbReference>
<dbReference type="InterPro" id="IPR051015">
    <property type="entry name" value="EvgA-like"/>
</dbReference>
<feature type="domain" description="HTH luxR-type" evidence="4">
    <location>
        <begin position="145"/>
        <end position="210"/>
    </location>
</feature>
<keyword evidence="7" id="KW-1185">Reference proteome</keyword>
<dbReference type="GO" id="GO:0003677">
    <property type="term" value="F:DNA binding"/>
    <property type="evidence" value="ECO:0007669"/>
    <property type="project" value="UniProtKB-KW"/>
</dbReference>
<dbReference type="InterPro" id="IPR011006">
    <property type="entry name" value="CheY-like_superfamily"/>
</dbReference>
<dbReference type="EMBL" id="RQXW01000011">
    <property type="protein sequence ID" value="RTE65345.1"/>
    <property type="molecule type" value="Genomic_DNA"/>
</dbReference>
<protein>
    <submittedName>
        <fullName evidence="6">DNA-binding response regulator</fullName>
    </submittedName>
</protein>
<proteinExistence type="predicted"/>
<dbReference type="SMART" id="SM00421">
    <property type="entry name" value="HTH_LUXR"/>
    <property type="match status" value="1"/>
</dbReference>
<evidence type="ECO:0000256" key="2">
    <source>
        <dbReference type="ARBA" id="ARBA00023125"/>
    </source>
</evidence>